<protein>
    <submittedName>
        <fullName evidence="2">Uncharacterized protein</fullName>
    </submittedName>
</protein>
<comment type="caution">
    <text evidence="2">The sequence shown here is derived from an EMBL/GenBank/DDBJ whole genome shotgun (WGS) entry which is preliminary data.</text>
</comment>
<accession>A0A0F9GJY8</accession>
<sequence>MTETSTLLKQAQQMKNHFRVFSELGEFLIGVQRLEGEVVGMRAQREALRDEIEDLENNKTKIATDLAIASKDAAERMEVAEKKNLKTEQAHKKKLEVVKKKLGEDILDLETKLTNLESAHTTRVAELKEEEAVLLQNIKTASIAENRFKARVNAL</sequence>
<evidence type="ECO:0000313" key="2">
    <source>
        <dbReference type="EMBL" id="KKL99133.1"/>
    </source>
</evidence>
<dbReference type="EMBL" id="LAZR01017748">
    <property type="protein sequence ID" value="KKL99133.1"/>
    <property type="molecule type" value="Genomic_DNA"/>
</dbReference>
<evidence type="ECO:0000256" key="1">
    <source>
        <dbReference type="SAM" id="Coils"/>
    </source>
</evidence>
<feature type="coiled-coil region" evidence="1">
    <location>
        <begin position="31"/>
        <end position="119"/>
    </location>
</feature>
<reference evidence="2" key="1">
    <citation type="journal article" date="2015" name="Nature">
        <title>Complex archaea that bridge the gap between prokaryotes and eukaryotes.</title>
        <authorList>
            <person name="Spang A."/>
            <person name="Saw J.H."/>
            <person name="Jorgensen S.L."/>
            <person name="Zaremba-Niedzwiedzka K."/>
            <person name="Martijn J."/>
            <person name="Lind A.E."/>
            <person name="van Eijk R."/>
            <person name="Schleper C."/>
            <person name="Guy L."/>
            <person name="Ettema T.J."/>
        </authorList>
    </citation>
    <scope>NUCLEOTIDE SEQUENCE</scope>
</reference>
<gene>
    <name evidence="2" type="ORF">LCGC14_1817460</name>
</gene>
<keyword evidence="1" id="KW-0175">Coiled coil</keyword>
<dbReference type="AlphaFoldDB" id="A0A0F9GJY8"/>
<proteinExistence type="predicted"/>
<organism evidence="2">
    <name type="scientific">marine sediment metagenome</name>
    <dbReference type="NCBI Taxonomy" id="412755"/>
    <lineage>
        <taxon>unclassified sequences</taxon>
        <taxon>metagenomes</taxon>
        <taxon>ecological metagenomes</taxon>
    </lineage>
</organism>
<name>A0A0F9GJY8_9ZZZZ</name>